<accession>V4R0K1</accession>
<feature type="transmembrane region" description="Helical" evidence="7">
    <location>
        <begin position="503"/>
        <end position="520"/>
    </location>
</feature>
<protein>
    <submittedName>
        <fullName evidence="9">TrkA domain protein</fullName>
    </submittedName>
</protein>
<feature type="transmembrane region" description="Helical" evidence="7">
    <location>
        <begin position="526"/>
        <end position="543"/>
    </location>
</feature>
<dbReference type="EMBL" id="AWXZ01000019">
    <property type="protein sequence ID" value="ESR25517.1"/>
    <property type="molecule type" value="Genomic_DNA"/>
</dbReference>
<dbReference type="Pfam" id="PF02080">
    <property type="entry name" value="TrkA_C"/>
    <property type="match status" value="1"/>
</dbReference>
<comment type="subcellular location">
    <subcellularLocation>
        <location evidence="1">Membrane</location>
        <topology evidence="1">Multi-pass membrane protein</topology>
    </subcellularLocation>
</comment>
<feature type="transmembrane region" description="Helical" evidence="7">
    <location>
        <begin position="45"/>
        <end position="60"/>
    </location>
</feature>
<dbReference type="InterPro" id="IPR031312">
    <property type="entry name" value="Na/sul_symport_CS"/>
</dbReference>
<gene>
    <name evidence="9" type="ORF">N177_1629</name>
</gene>
<dbReference type="GO" id="GO:0005886">
    <property type="term" value="C:plasma membrane"/>
    <property type="evidence" value="ECO:0007669"/>
    <property type="project" value="TreeGrafter"/>
</dbReference>
<dbReference type="PROSITE" id="PS51202">
    <property type="entry name" value="RCK_C"/>
    <property type="match status" value="2"/>
</dbReference>
<dbReference type="PANTHER" id="PTHR43652">
    <property type="entry name" value="BASIC AMINO ACID ANTIPORTER YFCC-RELATED"/>
    <property type="match status" value="1"/>
</dbReference>
<dbReference type="STRING" id="631454.N177_1629"/>
<feature type="transmembrane region" description="Helical" evidence="7">
    <location>
        <begin position="72"/>
        <end position="91"/>
    </location>
</feature>
<evidence type="ECO:0000256" key="4">
    <source>
        <dbReference type="ARBA" id="ARBA00022737"/>
    </source>
</evidence>
<evidence type="ECO:0000313" key="10">
    <source>
        <dbReference type="Proteomes" id="UP000017819"/>
    </source>
</evidence>
<feature type="transmembrane region" description="Helical" evidence="7">
    <location>
        <begin position="103"/>
        <end position="125"/>
    </location>
</feature>
<keyword evidence="3 7" id="KW-0812">Transmembrane</keyword>
<keyword evidence="5 7" id="KW-1133">Transmembrane helix</keyword>
<dbReference type="PROSITE" id="PS01271">
    <property type="entry name" value="NA_SULFATE"/>
    <property type="match status" value="1"/>
</dbReference>
<dbReference type="InterPro" id="IPR051679">
    <property type="entry name" value="DASS-Related_Transporters"/>
</dbReference>
<feature type="transmembrane region" description="Helical" evidence="7">
    <location>
        <begin position="465"/>
        <end position="483"/>
    </location>
</feature>
<dbReference type="Pfam" id="PF03600">
    <property type="entry name" value="CitMHS"/>
    <property type="match status" value="1"/>
</dbReference>
<feature type="transmembrane region" description="Helical" evidence="7">
    <location>
        <begin position="20"/>
        <end position="38"/>
    </location>
</feature>
<evidence type="ECO:0000256" key="3">
    <source>
        <dbReference type="ARBA" id="ARBA00022692"/>
    </source>
</evidence>
<evidence type="ECO:0000256" key="5">
    <source>
        <dbReference type="ARBA" id="ARBA00022989"/>
    </source>
</evidence>
<dbReference type="InterPro" id="IPR036721">
    <property type="entry name" value="RCK_C_sf"/>
</dbReference>
<evidence type="ECO:0000313" key="9">
    <source>
        <dbReference type="EMBL" id="ESR25517.1"/>
    </source>
</evidence>
<evidence type="ECO:0000256" key="2">
    <source>
        <dbReference type="ARBA" id="ARBA00022448"/>
    </source>
</evidence>
<dbReference type="GO" id="GO:0006813">
    <property type="term" value="P:potassium ion transport"/>
    <property type="evidence" value="ECO:0007669"/>
    <property type="project" value="InterPro"/>
</dbReference>
<evidence type="ECO:0000256" key="6">
    <source>
        <dbReference type="ARBA" id="ARBA00023136"/>
    </source>
</evidence>
<evidence type="ECO:0000256" key="1">
    <source>
        <dbReference type="ARBA" id="ARBA00004141"/>
    </source>
</evidence>
<evidence type="ECO:0000256" key="7">
    <source>
        <dbReference type="SAM" id="Phobius"/>
    </source>
</evidence>
<evidence type="ECO:0000259" key="8">
    <source>
        <dbReference type="PROSITE" id="PS51202"/>
    </source>
</evidence>
<dbReference type="PANTHER" id="PTHR43652:SF2">
    <property type="entry name" value="BASIC AMINO ACID ANTIPORTER YFCC-RELATED"/>
    <property type="match status" value="1"/>
</dbReference>
<dbReference type="Proteomes" id="UP000017819">
    <property type="component" value="Unassembled WGS sequence"/>
</dbReference>
<feature type="transmembrane region" description="Helical" evidence="7">
    <location>
        <begin position="190"/>
        <end position="212"/>
    </location>
</feature>
<reference evidence="9 10" key="1">
    <citation type="journal article" date="2014" name="Genome Announc.">
        <title>Draft Genome Sequence of Lutibaculum baratangense Strain AMV1T, Isolated from a Mud Volcano in Andamans, India.</title>
        <authorList>
            <person name="Singh A."/>
            <person name="Sreenivas A."/>
            <person name="Sathyanarayana Reddy G."/>
            <person name="Pinnaka A.K."/>
            <person name="Shivaji S."/>
        </authorList>
    </citation>
    <scope>NUCLEOTIDE SEQUENCE [LARGE SCALE GENOMIC DNA]</scope>
    <source>
        <strain evidence="9 10">AMV1</strain>
    </source>
</reference>
<sequence length="610" mass="64964">MRFMPGGTPSPKMITMAPWLAPFIALGVVVLLFAVFAAERYPPEVVAIGGVALLLVLGIIDTPDMLQSLSNSGPPTIVAMFILSAALVRTGMLEQLTGQLRRLASLGESAVLVGLLLTTMFASAFMNNTPLVIMMIPVAVSLARGAGVSESHLLMPLSFASILGGTMTMIGTSTNLLVDGVARQAGLEPFGLFEITLAGAAVAAAGALYMVLVGRWLLPDRQTVAGLLGNRRRPQFLVELLIAHTSPMIGKNPREVPLFASKDRRVVDVVRGDESLRRNMDQVELAAGDIVVLKSPVTDLLTLRDGNSVEALPVTEADPVEPVASRPTVIAEALLGPHARLLGRTLREARLRRRYGVYPLALHRQGENIAERLENVPLEIGDTILIEGAPEDLARFADDMSLVSLTETRERPLRTAKAPIAAIALVAVVAISGLGFMPIAAAAWIGVAFVLMTKCIDSEEAFDAVDWRIIVMILAMITIGRSLEKTGAVEMIVEAVGPLMRDLPPWAMLAFVYVLASALTEFVTNNAVAVVLTPVAIGLAASMGLDPRPFVVAVMFAASASFATPIGYQTNTLVYSAGGYRFTDFLRVGAPLNLIAGIVTVLVVPLIWPF</sequence>
<dbReference type="PATRIC" id="fig|631454.5.peg.1610"/>
<feature type="transmembrane region" description="Helical" evidence="7">
    <location>
        <begin position="159"/>
        <end position="178"/>
    </location>
</feature>
<dbReference type="AlphaFoldDB" id="V4R0K1"/>
<dbReference type="InterPro" id="IPR006037">
    <property type="entry name" value="RCK_C"/>
</dbReference>
<keyword evidence="4" id="KW-0677">Repeat</keyword>
<organism evidence="9 10">
    <name type="scientific">Lutibaculum baratangense AMV1</name>
    <dbReference type="NCBI Taxonomy" id="631454"/>
    <lineage>
        <taxon>Bacteria</taxon>
        <taxon>Pseudomonadati</taxon>
        <taxon>Pseudomonadota</taxon>
        <taxon>Alphaproteobacteria</taxon>
        <taxon>Hyphomicrobiales</taxon>
        <taxon>Tepidamorphaceae</taxon>
        <taxon>Lutibaculum</taxon>
    </lineage>
</organism>
<dbReference type="SUPFAM" id="SSF116726">
    <property type="entry name" value="TrkA C-terminal domain-like"/>
    <property type="match status" value="2"/>
</dbReference>
<comment type="caution">
    <text evidence="9">The sequence shown here is derived from an EMBL/GenBank/DDBJ whole genome shotgun (WGS) entry which is preliminary data.</text>
</comment>
<keyword evidence="6 7" id="KW-0472">Membrane</keyword>
<dbReference type="InterPro" id="IPR004680">
    <property type="entry name" value="Cit_transptr-like_dom"/>
</dbReference>
<dbReference type="Gene3D" id="3.30.70.1450">
    <property type="entry name" value="Regulator of K+ conductance, C-terminal domain"/>
    <property type="match status" value="2"/>
</dbReference>
<dbReference type="GO" id="GO:0008324">
    <property type="term" value="F:monoatomic cation transmembrane transporter activity"/>
    <property type="evidence" value="ECO:0007669"/>
    <property type="project" value="InterPro"/>
</dbReference>
<feature type="transmembrane region" description="Helical" evidence="7">
    <location>
        <begin position="588"/>
        <end position="608"/>
    </location>
</feature>
<keyword evidence="10" id="KW-1185">Reference proteome</keyword>
<feature type="domain" description="RCK C-terminal" evidence="8">
    <location>
        <begin position="225"/>
        <end position="309"/>
    </location>
</feature>
<proteinExistence type="predicted"/>
<dbReference type="eggNOG" id="COG0471">
    <property type="taxonomic scope" value="Bacteria"/>
</dbReference>
<feature type="domain" description="RCK C-terminal" evidence="8">
    <location>
        <begin position="318"/>
        <end position="402"/>
    </location>
</feature>
<keyword evidence="2" id="KW-0813">Transport</keyword>
<feature type="transmembrane region" description="Helical" evidence="7">
    <location>
        <begin position="420"/>
        <end position="445"/>
    </location>
</feature>
<feature type="transmembrane region" description="Helical" evidence="7">
    <location>
        <begin position="550"/>
        <end position="568"/>
    </location>
</feature>
<name>V4R0K1_9HYPH</name>